<evidence type="ECO:0000259" key="11">
    <source>
        <dbReference type="Pfam" id="PF12022"/>
    </source>
</evidence>
<proteinExistence type="inferred from homology"/>
<feature type="region of interest" description="Disordered" evidence="9">
    <location>
        <begin position="860"/>
        <end position="880"/>
    </location>
</feature>
<dbReference type="PANTHER" id="PTHR12961:SF0">
    <property type="entry name" value="CONSERVED OLIGOMERIC GOLGI COMPLEX SUBUNIT 2"/>
    <property type="match status" value="1"/>
</dbReference>
<evidence type="ECO:0000256" key="5">
    <source>
        <dbReference type="ARBA" id="ARBA00022927"/>
    </source>
</evidence>
<evidence type="ECO:0000256" key="4">
    <source>
        <dbReference type="ARBA" id="ARBA00022448"/>
    </source>
</evidence>
<evidence type="ECO:0000256" key="9">
    <source>
        <dbReference type="SAM" id="MobiDB-lite"/>
    </source>
</evidence>
<keyword evidence="6" id="KW-0333">Golgi apparatus</keyword>
<evidence type="ECO:0000256" key="2">
    <source>
        <dbReference type="ARBA" id="ARBA00007603"/>
    </source>
</evidence>
<organism evidence="12">
    <name type="scientific">Athelia psychrophila</name>
    <dbReference type="NCBI Taxonomy" id="1759441"/>
    <lineage>
        <taxon>Eukaryota</taxon>
        <taxon>Fungi</taxon>
        <taxon>Dikarya</taxon>
        <taxon>Basidiomycota</taxon>
        <taxon>Agaricomycotina</taxon>
        <taxon>Agaricomycetes</taxon>
        <taxon>Agaricomycetidae</taxon>
        <taxon>Atheliales</taxon>
        <taxon>Atheliaceae</taxon>
        <taxon>Athelia</taxon>
    </lineage>
</organism>
<dbReference type="InterPro" id="IPR009316">
    <property type="entry name" value="COG2"/>
</dbReference>
<dbReference type="STRING" id="436010.A0A166XD97"/>
<name>A0A166XD97_9AGAM</name>
<accession>A0A166XD97</accession>
<dbReference type="InterPro" id="IPR024603">
    <property type="entry name" value="COG_complex_COG2_C"/>
</dbReference>
<dbReference type="GO" id="GO:0007030">
    <property type="term" value="P:Golgi organization"/>
    <property type="evidence" value="ECO:0007669"/>
    <property type="project" value="InterPro"/>
</dbReference>
<dbReference type="InterPro" id="IPR024602">
    <property type="entry name" value="COG_su2_N"/>
</dbReference>
<evidence type="ECO:0000256" key="1">
    <source>
        <dbReference type="ARBA" id="ARBA00004395"/>
    </source>
</evidence>
<evidence type="ECO:0000313" key="12">
    <source>
        <dbReference type="EMBL" id="KZP34670.1"/>
    </source>
</evidence>
<dbReference type="GO" id="GO:0000139">
    <property type="term" value="C:Golgi membrane"/>
    <property type="evidence" value="ECO:0007669"/>
    <property type="project" value="UniProtKB-SubCell"/>
</dbReference>
<feature type="domain" description="COG complex component COG2 C-terminal" evidence="11">
    <location>
        <begin position="555"/>
        <end position="887"/>
    </location>
</feature>
<keyword evidence="7" id="KW-0472">Membrane</keyword>
<evidence type="ECO:0000256" key="3">
    <source>
        <dbReference type="ARBA" id="ARBA00020977"/>
    </source>
</evidence>
<feature type="compositionally biased region" description="Polar residues" evidence="9">
    <location>
        <begin position="186"/>
        <end position="197"/>
    </location>
</feature>
<dbReference type="GO" id="GO:0015031">
    <property type="term" value="P:protein transport"/>
    <property type="evidence" value="ECO:0007669"/>
    <property type="project" value="UniProtKB-KW"/>
</dbReference>
<comment type="subcellular location">
    <subcellularLocation>
        <location evidence="1">Golgi apparatus membrane</location>
        <topology evidence="1">Peripheral membrane protein</topology>
    </subcellularLocation>
</comment>
<dbReference type="Pfam" id="PF12022">
    <property type="entry name" value="COG2_C"/>
    <property type="match status" value="1"/>
</dbReference>
<dbReference type="AlphaFoldDB" id="A0A166XD97"/>
<sequence length="922" mass="102989">MSTHATLIDRDPFQLERLAEELETRELNPHAGSESPSHDLPIFVPLSHSNPYITAEAFNVEDFLLSRSHTSLPDLRTELRDYLATLKEELVKLINDDYEAFISLSTDLRGEGARLERLKYPLGMLKSEILASRGELQVIQDAIQDKLTKRAVLREEKALLHLLLKISESLTRLESLLLISGPPEDSSASPELSNLNVPSHLHNQEQDDVDDRARANRAKHLARVAAEYTQLLYHVSKARDSSCIYVNEIQWRIDRIQSTLSSDLDHLFGATLLAVTSGPGKGKEKAVVVGTSEGEKAKLMADLTECLRTYDILGLWRDAEDVIRREVVRDFVKKTIHPGALTAPHSPIMPHTPLPASPEDRHPRTHVPGAAHLTPGPLTAFAHPPRTPYTPFTAFASKQNPFEFSQTSALSAAHLLDEEEDALARVYNQLLRFVERDLKKIMEIGQQICAKTVSGEKSKDLNRVLGQGKDKDKVGIKENGSNEGFEILANAVWAEFGRAIMDEMGGAVFAAGHPDEFRKHHETSQAFLRSLEFLAPSIQSIETMRSHTVYRTFERRWQLPVYFQLRWKEIVGKLEDGLAVTSIELASNKEPFLTSQAAAIWDAITTCWSAEVFVPELSHRFWKFTLQLLSRYKTWLDASLPSFEPRFQVASALASERSAASAAHTRTSTPAPPIEAASSETNAADDALLRQFAAVIVDIKVIHTQLRAFFRDVIGQMLPDASDSHGGKMSAEDALDHQLATFDTIVPPVSMQITNILTRRACDALQPVKSILSQFKAMSNKHTPANASYFIPSILRPVHKFFDVATDVTPGSRLKDDLMQSCATEVFESACHRYIYHITNMKKAEESIRRLRKGQRSTFSLFGSSSTTNDTDRRDEERTRTQMILDVNTFAKDAESLGVDVLASEVFQSLHGLAHADLIDDS</sequence>
<dbReference type="EMBL" id="KV417480">
    <property type="protein sequence ID" value="KZP34670.1"/>
    <property type="molecule type" value="Genomic_DNA"/>
</dbReference>
<evidence type="ECO:0000256" key="6">
    <source>
        <dbReference type="ARBA" id="ARBA00023034"/>
    </source>
</evidence>
<evidence type="ECO:0000259" key="10">
    <source>
        <dbReference type="Pfam" id="PF06148"/>
    </source>
</evidence>
<dbReference type="PANTHER" id="PTHR12961">
    <property type="entry name" value="CONSERVED OLIGOMERIC GOLGI COMPLEX COMPONENT 2"/>
    <property type="match status" value="1"/>
</dbReference>
<keyword evidence="5" id="KW-0653">Protein transport</keyword>
<dbReference type="OrthoDB" id="332281at2759"/>
<evidence type="ECO:0000256" key="8">
    <source>
        <dbReference type="ARBA" id="ARBA00031344"/>
    </source>
</evidence>
<dbReference type="GO" id="GO:0017119">
    <property type="term" value="C:Golgi transport complex"/>
    <property type="evidence" value="ECO:0007669"/>
    <property type="project" value="TreeGrafter"/>
</dbReference>
<comment type="similarity">
    <text evidence="2">Belongs to the COG2 family.</text>
</comment>
<reference evidence="12" key="1">
    <citation type="journal article" date="2016" name="Mol. Biol. Evol.">
        <title>Comparative Genomics of Early-Diverging Mushroom-Forming Fungi Provides Insights into the Origins of Lignocellulose Decay Capabilities.</title>
        <authorList>
            <person name="Nagy L.G."/>
            <person name="Riley R."/>
            <person name="Tritt A."/>
            <person name="Adam C."/>
            <person name="Daum C."/>
            <person name="Floudas D."/>
            <person name="Sun H."/>
            <person name="Yadav J.S."/>
            <person name="Pangilinan J."/>
            <person name="Larsson K.H."/>
            <person name="Matsuura K."/>
            <person name="Barry K."/>
            <person name="Labutti K."/>
            <person name="Kuo R."/>
            <person name="Ohm R.A."/>
            <person name="Bhattacharya S.S."/>
            <person name="Shirouzu T."/>
            <person name="Yoshinaga Y."/>
            <person name="Martin F.M."/>
            <person name="Grigoriev I.V."/>
            <person name="Hibbett D.S."/>
        </authorList>
    </citation>
    <scope>NUCLEOTIDE SEQUENCE [LARGE SCALE GENOMIC DNA]</scope>
    <source>
        <strain evidence="12">CBS 109695</strain>
    </source>
</reference>
<keyword evidence="4" id="KW-0813">Transport</keyword>
<evidence type="ECO:0000256" key="7">
    <source>
        <dbReference type="ARBA" id="ARBA00023136"/>
    </source>
</evidence>
<dbReference type="GO" id="GO:0006891">
    <property type="term" value="P:intra-Golgi vesicle-mediated transport"/>
    <property type="evidence" value="ECO:0007669"/>
    <property type="project" value="TreeGrafter"/>
</dbReference>
<feature type="compositionally biased region" description="Basic and acidic residues" evidence="9">
    <location>
        <begin position="870"/>
        <end position="880"/>
    </location>
</feature>
<feature type="compositionally biased region" description="Low complexity" evidence="9">
    <location>
        <begin position="860"/>
        <end position="869"/>
    </location>
</feature>
<feature type="region of interest" description="Disordered" evidence="9">
    <location>
        <begin position="184"/>
        <end position="210"/>
    </location>
</feature>
<feature type="domain" description="Conserved oligomeric Golgi complex subunit 2 N-terminal" evidence="10">
    <location>
        <begin position="50"/>
        <end position="118"/>
    </location>
</feature>
<dbReference type="Pfam" id="PF06148">
    <property type="entry name" value="COG2_N"/>
    <property type="match status" value="1"/>
</dbReference>
<protein>
    <recommendedName>
        <fullName evidence="3">Conserved oligomeric Golgi complex subunit 2</fullName>
    </recommendedName>
    <alternativeName>
        <fullName evidence="8">Component of oligomeric Golgi complex 2</fullName>
    </alternativeName>
</protein>
<gene>
    <name evidence="12" type="ORF">FIBSPDRAFT_13797</name>
</gene>